<evidence type="ECO:0000313" key="6">
    <source>
        <dbReference type="Proteomes" id="UP000199441"/>
    </source>
</evidence>
<keyword evidence="2 5" id="KW-0238">DNA-binding</keyword>
<keyword evidence="6" id="KW-1185">Reference proteome</keyword>
<dbReference type="SUPFAM" id="SSF46894">
    <property type="entry name" value="C-terminal effector domain of the bipartite response regulators"/>
    <property type="match status" value="1"/>
</dbReference>
<dbReference type="InterPro" id="IPR000792">
    <property type="entry name" value="Tscrpt_reg_LuxR_C"/>
</dbReference>
<evidence type="ECO:0000259" key="4">
    <source>
        <dbReference type="PROSITE" id="PS50043"/>
    </source>
</evidence>
<dbReference type="Proteomes" id="UP000199441">
    <property type="component" value="Unassembled WGS sequence"/>
</dbReference>
<dbReference type="PANTHER" id="PTHR44688:SF16">
    <property type="entry name" value="DNA-BINDING TRANSCRIPTIONAL ACTIVATOR DEVR_DOSR"/>
    <property type="match status" value="1"/>
</dbReference>
<gene>
    <name evidence="5" type="ORF">SAMN04488001_3179</name>
</gene>
<organism evidence="5 6">
    <name type="scientific">Litoreibacter albidus</name>
    <dbReference type="NCBI Taxonomy" id="670155"/>
    <lineage>
        <taxon>Bacteria</taxon>
        <taxon>Pseudomonadati</taxon>
        <taxon>Pseudomonadota</taxon>
        <taxon>Alphaproteobacteria</taxon>
        <taxon>Rhodobacterales</taxon>
        <taxon>Roseobacteraceae</taxon>
        <taxon>Litoreibacter</taxon>
    </lineage>
</organism>
<dbReference type="GO" id="GO:0003677">
    <property type="term" value="F:DNA binding"/>
    <property type="evidence" value="ECO:0007669"/>
    <property type="project" value="UniProtKB-KW"/>
</dbReference>
<evidence type="ECO:0000313" key="5">
    <source>
        <dbReference type="EMBL" id="SDX42398.1"/>
    </source>
</evidence>
<evidence type="ECO:0000256" key="1">
    <source>
        <dbReference type="ARBA" id="ARBA00023015"/>
    </source>
</evidence>
<reference evidence="6" key="1">
    <citation type="submission" date="2016-10" db="EMBL/GenBank/DDBJ databases">
        <authorList>
            <person name="Varghese N."/>
            <person name="Submissions S."/>
        </authorList>
    </citation>
    <scope>NUCLEOTIDE SEQUENCE [LARGE SCALE GENOMIC DNA]</scope>
    <source>
        <strain evidence="6">DSM 26922</strain>
    </source>
</reference>
<dbReference type="STRING" id="670155.SAMN04488001_3179"/>
<dbReference type="PROSITE" id="PS50043">
    <property type="entry name" value="HTH_LUXR_2"/>
    <property type="match status" value="1"/>
</dbReference>
<dbReference type="Gene3D" id="3.40.50.2300">
    <property type="match status" value="1"/>
</dbReference>
<dbReference type="PRINTS" id="PR00038">
    <property type="entry name" value="HTHLUXR"/>
</dbReference>
<dbReference type="SMART" id="SM00421">
    <property type="entry name" value="HTH_LUXR"/>
    <property type="match status" value="1"/>
</dbReference>
<evidence type="ECO:0000256" key="2">
    <source>
        <dbReference type="ARBA" id="ARBA00023125"/>
    </source>
</evidence>
<dbReference type="PROSITE" id="PS00622">
    <property type="entry name" value="HTH_LUXR_1"/>
    <property type="match status" value="1"/>
</dbReference>
<protein>
    <submittedName>
        <fullName evidence="5">DNA-binding response regulator, NarL/FixJ family, contains REC and HTH domains</fullName>
    </submittedName>
</protein>
<feature type="domain" description="HTH luxR-type" evidence="4">
    <location>
        <begin position="171"/>
        <end position="236"/>
    </location>
</feature>
<dbReference type="InterPro" id="IPR016032">
    <property type="entry name" value="Sig_transdc_resp-reg_C-effctor"/>
</dbReference>
<name>A0A1H3BL26_9RHOB</name>
<dbReference type="AlphaFoldDB" id="A0A1H3BL26"/>
<dbReference type="CDD" id="cd06170">
    <property type="entry name" value="LuxR_C_like"/>
    <property type="match status" value="1"/>
</dbReference>
<accession>A0A1H3BL26</accession>
<keyword evidence="3" id="KW-0804">Transcription</keyword>
<proteinExistence type="predicted"/>
<dbReference type="PANTHER" id="PTHR44688">
    <property type="entry name" value="DNA-BINDING TRANSCRIPTIONAL ACTIVATOR DEVR_DOSR"/>
    <property type="match status" value="1"/>
</dbReference>
<dbReference type="EMBL" id="FNOI01000007">
    <property type="protein sequence ID" value="SDX42398.1"/>
    <property type="molecule type" value="Genomic_DNA"/>
</dbReference>
<keyword evidence="1" id="KW-0805">Transcription regulation</keyword>
<evidence type="ECO:0000256" key="3">
    <source>
        <dbReference type="ARBA" id="ARBA00023163"/>
    </source>
</evidence>
<dbReference type="GO" id="GO:0006355">
    <property type="term" value="P:regulation of DNA-templated transcription"/>
    <property type="evidence" value="ECO:0007669"/>
    <property type="project" value="InterPro"/>
</dbReference>
<sequence>MKLAEKNMNAKTVGCVFVGNPLSFSDTALKLVETELPCISCIRTAAVNDLLLMGEARTNAVRLIIVDESMLENLAKALPQLREAFPMASIALAFRNTEIARNLVVRLQTDASWGQVGFLPMNINLDFWLSVVRLLAAGECYFPAELFVRNQPVSEAPVQQEAQPDNARELHPCEAVHLTTRELQVLESAAEGKQNKIIADELQLSQHTVKLHMHHIIAKLGVHNRTEAANWYHRRNPDG</sequence>
<dbReference type="Pfam" id="PF00196">
    <property type="entry name" value="GerE"/>
    <property type="match status" value="1"/>
</dbReference>